<dbReference type="AlphaFoldDB" id="A0A9Q7SFP1"/>
<gene>
    <name evidence="3" type="ORF">SAMEA2275694_03196</name>
</gene>
<dbReference type="Gene3D" id="3.40.80.10">
    <property type="entry name" value="Peptidoglycan recognition protein-like"/>
    <property type="match status" value="1"/>
</dbReference>
<dbReference type="InterPro" id="IPR036505">
    <property type="entry name" value="Amidase/PGRP_sf"/>
</dbReference>
<feature type="compositionally biased region" description="Gly residues" evidence="1">
    <location>
        <begin position="56"/>
        <end position="67"/>
    </location>
</feature>
<evidence type="ECO:0000256" key="1">
    <source>
        <dbReference type="SAM" id="MobiDB-lite"/>
    </source>
</evidence>
<evidence type="ECO:0000313" key="3">
    <source>
        <dbReference type="EMBL" id="SHX59396.1"/>
    </source>
</evidence>
<dbReference type="Pfam" id="PF01510">
    <property type="entry name" value="Amidase_2"/>
    <property type="match status" value="1"/>
</dbReference>
<name>A0A9Q7SFP1_9MYCO</name>
<feature type="domain" description="N-acetylmuramoyl-L-alanine amidase" evidence="2">
    <location>
        <begin position="324"/>
        <end position="470"/>
    </location>
</feature>
<evidence type="ECO:0000313" key="4">
    <source>
        <dbReference type="Proteomes" id="UP000185183"/>
    </source>
</evidence>
<dbReference type="SUPFAM" id="SSF55846">
    <property type="entry name" value="N-acetylmuramoyl-L-alanine amidase-like"/>
    <property type="match status" value="1"/>
</dbReference>
<evidence type="ECO:0000259" key="2">
    <source>
        <dbReference type="Pfam" id="PF01510"/>
    </source>
</evidence>
<feature type="compositionally biased region" description="Polar residues" evidence="1">
    <location>
        <begin position="91"/>
        <end position="105"/>
    </location>
</feature>
<accession>A0A9Q7SFP1</accession>
<organism evidence="3 4">
    <name type="scientific">Mycobacteroides abscessus subsp. bolletii</name>
    <dbReference type="NCBI Taxonomy" id="319705"/>
    <lineage>
        <taxon>Bacteria</taxon>
        <taxon>Bacillati</taxon>
        <taxon>Actinomycetota</taxon>
        <taxon>Actinomycetes</taxon>
        <taxon>Mycobacteriales</taxon>
        <taxon>Mycobacteriaceae</taxon>
        <taxon>Mycobacteroides</taxon>
        <taxon>Mycobacteroides abscessus</taxon>
    </lineage>
</organism>
<proteinExistence type="predicted"/>
<feature type="compositionally biased region" description="Low complexity" evidence="1">
    <location>
        <begin position="154"/>
        <end position="207"/>
    </location>
</feature>
<dbReference type="EMBL" id="FSFA01000004">
    <property type="protein sequence ID" value="SHX59396.1"/>
    <property type="molecule type" value="Genomic_DNA"/>
</dbReference>
<comment type="caution">
    <text evidence="3">The sequence shown here is derived from an EMBL/GenBank/DDBJ whole genome shotgun (WGS) entry which is preliminary data.</text>
</comment>
<dbReference type="InterPro" id="IPR002502">
    <property type="entry name" value="Amidase_domain"/>
</dbReference>
<feature type="region of interest" description="Disordered" evidence="1">
    <location>
        <begin position="32"/>
        <end position="213"/>
    </location>
</feature>
<protein>
    <submittedName>
        <fullName evidence="3">Transcription initiation factor TFIID, subunit TAF12 (Also component of histone acetyltransferase SAGA)</fullName>
    </submittedName>
</protein>
<dbReference type="GO" id="GO:0009253">
    <property type="term" value="P:peptidoglycan catabolic process"/>
    <property type="evidence" value="ECO:0007669"/>
    <property type="project" value="InterPro"/>
</dbReference>
<dbReference type="Proteomes" id="UP000185183">
    <property type="component" value="Unassembled WGS sequence"/>
</dbReference>
<dbReference type="GO" id="GO:0008745">
    <property type="term" value="F:N-acetylmuramoyl-L-alanine amidase activity"/>
    <property type="evidence" value="ECO:0007669"/>
    <property type="project" value="InterPro"/>
</dbReference>
<feature type="compositionally biased region" description="Low complexity" evidence="1">
    <location>
        <begin position="106"/>
        <end position="127"/>
    </location>
</feature>
<reference evidence="3 4" key="1">
    <citation type="submission" date="2016-11" db="EMBL/GenBank/DDBJ databases">
        <authorList>
            <consortium name="Pathogen Informatics"/>
        </authorList>
    </citation>
    <scope>NUCLEOTIDE SEQUENCE [LARGE SCALE GENOMIC DNA]</scope>
    <source>
        <strain evidence="3 4">968</strain>
    </source>
</reference>
<sequence>MAKSDDWRMSTGLRRASTVLAVAVLAIGGAKVASDHPMPGSGFSTVQTAAADPTGPTGGPGGDGGMNGSQFQPPGLPPQQPDYQGGVNQPPLDQNSGISIYNTGSPGAQQVPEQQGGQQPQQGWDQPAHGTQIPDYSTAPGYTQGPGQSNPDYQAPQQNSPQQPQQGNQNQQPQQGTQNQQPSQAPSQTQQPDQNDQQDQGDQQRQQQCERQAEDYGMLQEFVSLIGSGVGGAGSVFKKPDRGWQPAFECSCAPNQQKPQSKNGPCDWPVVGGLFCETVTGTAQPDPNVTPTKPKEPECKLPEFNPVEMRQAPGSSPHESSRGGKPIKWIILHTESPPVHLPSGEVDPSDPGILGKTAQQLGEYLWTDHQDGAGNDTSVSYHWVVDSFGNVVSNIPESAASWSAANANSQSINLNFAGSGTGWSREVWLKNAKALDMAAFITARAAKQNGIPLNFIRADGSGVAPTQPGIAEHAAGGADWGGHHDVGEGFPWDVFQQKVEQYTKCLPS</sequence>